<feature type="non-terminal residue" evidence="1">
    <location>
        <position position="128"/>
    </location>
</feature>
<protein>
    <submittedName>
        <fullName evidence="1">Uncharacterized protein</fullName>
    </submittedName>
</protein>
<feature type="non-terminal residue" evidence="1">
    <location>
        <position position="1"/>
    </location>
</feature>
<reference evidence="1" key="1">
    <citation type="journal article" date="2014" name="Front. Microbiol.">
        <title>High frequency of phylogenetically diverse reductive dehalogenase-homologous genes in deep subseafloor sedimentary metagenomes.</title>
        <authorList>
            <person name="Kawai M."/>
            <person name="Futagami T."/>
            <person name="Toyoda A."/>
            <person name="Takaki Y."/>
            <person name="Nishi S."/>
            <person name="Hori S."/>
            <person name="Arai W."/>
            <person name="Tsubouchi T."/>
            <person name="Morono Y."/>
            <person name="Uchiyama I."/>
            <person name="Ito T."/>
            <person name="Fujiyama A."/>
            <person name="Inagaki F."/>
            <person name="Takami H."/>
        </authorList>
    </citation>
    <scope>NUCLEOTIDE SEQUENCE</scope>
    <source>
        <strain evidence="1">Expedition CK06-06</strain>
    </source>
</reference>
<evidence type="ECO:0000313" key="1">
    <source>
        <dbReference type="EMBL" id="GAJ16574.1"/>
    </source>
</evidence>
<gene>
    <name evidence="1" type="ORF">S12H4_60820</name>
</gene>
<proteinExistence type="predicted"/>
<dbReference type="EMBL" id="BARW01040144">
    <property type="protein sequence ID" value="GAJ16574.1"/>
    <property type="molecule type" value="Genomic_DNA"/>
</dbReference>
<dbReference type="AlphaFoldDB" id="X1UGC6"/>
<name>X1UGC6_9ZZZZ</name>
<comment type="caution">
    <text evidence="1">The sequence shown here is derived from an EMBL/GenBank/DDBJ whole genome shotgun (WGS) entry which is preliminary data.</text>
</comment>
<organism evidence="1">
    <name type="scientific">marine sediment metagenome</name>
    <dbReference type="NCBI Taxonomy" id="412755"/>
    <lineage>
        <taxon>unclassified sequences</taxon>
        <taxon>metagenomes</taxon>
        <taxon>ecological metagenomes</taxon>
    </lineage>
</organism>
<sequence length="128" mass="15121">EMNCHSVIMEGTLINSKRAWLITWEWLGDHAKVEDNLVTILNYRCSSMMIERIVEQVYFSSKTALHEQLAYVKSRKRSPFRFQYRTVETSEEVREKLGLPAQVPISDDMTYGDNPWLWARPVYNLEAY</sequence>
<accession>X1UGC6</accession>